<organism evidence="6 7">
    <name type="scientific">Thermoflavimicrobium dichotomicum</name>
    <dbReference type="NCBI Taxonomy" id="46223"/>
    <lineage>
        <taxon>Bacteria</taxon>
        <taxon>Bacillati</taxon>
        <taxon>Bacillota</taxon>
        <taxon>Bacilli</taxon>
        <taxon>Bacillales</taxon>
        <taxon>Thermoactinomycetaceae</taxon>
        <taxon>Thermoflavimicrobium</taxon>
    </lineage>
</organism>
<dbReference type="Pfam" id="PF13484">
    <property type="entry name" value="Fer4_16"/>
    <property type="match status" value="1"/>
</dbReference>
<keyword evidence="4" id="KW-0411">Iron-sulfur</keyword>
<dbReference type="SUPFAM" id="SSF48371">
    <property type="entry name" value="ARM repeat"/>
    <property type="match status" value="1"/>
</dbReference>
<proteinExistence type="predicted"/>
<gene>
    <name evidence="6" type="ORF">SAMN05421852_103267</name>
</gene>
<dbReference type="PROSITE" id="PS00198">
    <property type="entry name" value="4FE4S_FER_1"/>
    <property type="match status" value="1"/>
</dbReference>
<keyword evidence="3" id="KW-0408">Iron</keyword>
<evidence type="ECO:0000256" key="3">
    <source>
        <dbReference type="ARBA" id="ARBA00023004"/>
    </source>
</evidence>
<dbReference type="OrthoDB" id="9784571at2"/>
<reference evidence="6 7" key="1">
    <citation type="submission" date="2016-10" db="EMBL/GenBank/DDBJ databases">
        <authorList>
            <person name="de Groot N.N."/>
        </authorList>
    </citation>
    <scope>NUCLEOTIDE SEQUENCE [LARGE SCALE GENOMIC DNA]</scope>
    <source>
        <strain evidence="6 7">DSM 44778</strain>
    </source>
</reference>
<dbReference type="STRING" id="46223.SAMN05421852_103267"/>
<dbReference type="PROSITE" id="PS51379">
    <property type="entry name" value="4FE4S_FER_2"/>
    <property type="match status" value="1"/>
</dbReference>
<dbReference type="Pfam" id="PF13646">
    <property type="entry name" value="HEAT_2"/>
    <property type="match status" value="1"/>
</dbReference>
<dbReference type="Proteomes" id="UP000199545">
    <property type="component" value="Unassembled WGS sequence"/>
</dbReference>
<feature type="domain" description="4Fe-4S ferredoxin-type" evidence="5">
    <location>
        <begin position="181"/>
        <end position="210"/>
    </location>
</feature>
<dbReference type="GO" id="GO:0008616">
    <property type="term" value="P:tRNA queuosine(34) biosynthetic process"/>
    <property type="evidence" value="ECO:0007669"/>
    <property type="project" value="InterPro"/>
</dbReference>
<keyword evidence="1" id="KW-0004">4Fe-4S</keyword>
<dbReference type="GO" id="GO:0051539">
    <property type="term" value="F:4 iron, 4 sulfur cluster binding"/>
    <property type="evidence" value="ECO:0007669"/>
    <property type="project" value="UniProtKB-KW"/>
</dbReference>
<evidence type="ECO:0000256" key="4">
    <source>
        <dbReference type="ARBA" id="ARBA00023014"/>
    </source>
</evidence>
<evidence type="ECO:0000259" key="5">
    <source>
        <dbReference type="PROSITE" id="PS51379"/>
    </source>
</evidence>
<dbReference type="InterPro" id="IPR004453">
    <property type="entry name" value="QueG"/>
</dbReference>
<dbReference type="PANTHER" id="PTHR30002:SF4">
    <property type="entry name" value="EPOXYQUEUOSINE REDUCTASE"/>
    <property type="match status" value="1"/>
</dbReference>
<evidence type="ECO:0000256" key="1">
    <source>
        <dbReference type="ARBA" id="ARBA00022485"/>
    </source>
</evidence>
<evidence type="ECO:0000256" key="2">
    <source>
        <dbReference type="ARBA" id="ARBA00022723"/>
    </source>
</evidence>
<dbReference type="Gene3D" id="1.25.10.10">
    <property type="entry name" value="Leucine-rich Repeat Variant"/>
    <property type="match status" value="1"/>
</dbReference>
<dbReference type="PANTHER" id="PTHR30002">
    <property type="entry name" value="EPOXYQUEUOSINE REDUCTASE"/>
    <property type="match status" value="1"/>
</dbReference>
<protein>
    <submittedName>
        <fullName evidence="6">Epoxyqueuosine reductase</fullName>
    </submittedName>
</protein>
<evidence type="ECO:0000313" key="7">
    <source>
        <dbReference type="Proteomes" id="UP000199545"/>
    </source>
</evidence>
<dbReference type="SUPFAM" id="SSF46548">
    <property type="entry name" value="alpha-helical ferredoxin"/>
    <property type="match status" value="1"/>
</dbReference>
<keyword evidence="7" id="KW-1185">Reference proteome</keyword>
<dbReference type="GO" id="GO:0052693">
    <property type="term" value="F:epoxyqueuosine reductase activity"/>
    <property type="evidence" value="ECO:0007669"/>
    <property type="project" value="TreeGrafter"/>
</dbReference>
<accession>A0A1I3N048</accession>
<evidence type="ECO:0000313" key="6">
    <source>
        <dbReference type="EMBL" id="SFJ02380.1"/>
    </source>
</evidence>
<dbReference type="InterPro" id="IPR017900">
    <property type="entry name" value="4Fe4S_Fe_S_CS"/>
</dbReference>
<dbReference type="Gene3D" id="3.30.70.20">
    <property type="match status" value="1"/>
</dbReference>
<sequence>MFGPTEPAAVALQQAAEERGFVVAWAPTDLPSFVVSRYRNWVEDMRQAGMGQLARNIEVRLNPSSRLAWARSALVLAAPHGFPDPGPPPGGVRIGRVGRIFWVREQDYIQRRVQPHLDELKEICHRLGGRCRDYVEQGPLSFRSYGVLAGLGWIGRNGMLINQHLGSYMTLAVLLTSFELADASEHPFRCGRCKLCVESCPTGALIGDGTLDANRCISYWTTQHLDLIPFKFRESLGDWLFGCDECQSVCPWSPEASRFWEGYEPDPDLAHPDLTDFLVLSNHAFAQKYAQSAFERVGRPRMARNALVVLANTRDSGYLPLVRLGCEDPSPLVRATAAWACVRLGGRKDAERLLSDPELLVRDEARRALELG</sequence>
<dbReference type="GO" id="GO:0046872">
    <property type="term" value="F:metal ion binding"/>
    <property type="evidence" value="ECO:0007669"/>
    <property type="project" value="UniProtKB-KW"/>
</dbReference>
<dbReference type="InterPro" id="IPR017896">
    <property type="entry name" value="4Fe4S_Fe-S-bd"/>
</dbReference>
<dbReference type="InterPro" id="IPR011989">
    <property type="entry name" value="ARM-like"/>
</dbReference>
<name>A0A1I3N048_9BACL</name>
<dbReference type="RefSeq" id="WP_093228681.1">
    <property type="nucleotide sequence ID" value="NZ_FORR01000003.1"/>
</dbReference>
<keyword evidence="2" id="KW-0479">Metal-binding</keyword>
<dbReference type="AlphaFoldDB" id="A0A1I3N048"/>
<dbReference type="EMBL" id="FORR01000003">
    <property type="protein sequence ID" value="SFJ02380.1"/>
    <property type="molecule type" value="Genomic_DNA"/>
</dbReference>
<dbReference type="NCBIfam" id="TIGR00276">
    <property type="entry name" value="tRNA epoxyqueuosine(34) reductase QueG"/>
    <property type="match status" value="1"/>
</dbReference>
<dbReference type="InterPro" id="IPR016024">
    <property type="entry name" value="ARM-type_fold"/>
</dbReference>